<sequence>LVVKNREGKLERTQDLAGFPVIAPTGEKVVLGSLADITLEEGPTQINHIDSQRAITIMVIPPREIALETAMDMVIEKVVGPIKESGLLSNLYSIKLGGTADDLTRTRKALMWNFILAIAISYLLMSALFENFFYPFIIMFSVPLAAAGGFVGLFLVNLFIAYQPLDILTMLGFVILVGIVVNNAILIVHQSLNNIRDQNMVPRSAIAESVRTRIRPIYMSTITTVCAMLPLVLFPGAGSEFYRGLGSVVVGGLLISTVFTIFLIPALLSLTFDAASVLKRFFKPAKS</sequence>
<dbReference type="InterPro" id="IPR001036">
    <property type="entry name" value="Acrflvin-R"/>
</dbReference>
<evidence type="ECO:0008006" key="3">
    <source>
        <dbReference type="Google" id="ProtNLM"/>
    </source>
</evidence>
<feature type="transmembrane region" description="Helical" evidence="1">
    <location>
        <begin position="167"/>
        <end position="188"/>
    </location>
</feature>
<dbReference type="AlphaFoldDB" id="A0A0F8Y7L9"/>
<feature type="transmembrane region" description="Helical" evidence="1">
    <location>
        <begin position="136"/>
        <end position="161"/>
    </location>
</feature>
<dbReference type="PANTHER" id="PTHR32063:SF0">
    <property type="entry name" value="SWARMING MOTILITY PROTEIN SWRC"/>
    <property type="match status" value="1"/>
</dbReference>
<feature type="transmembrane region" description="Helical" evidence="1">
    <location>
        <begin position="217"/>
        <end position="237"/>
    </location>
</feature>
<evidence type="ECO:0000256" key="1">
    <source>
        <dbReference type="SAM" id="Phobius"/>
    </source>
</evidence>
<organism evidence="2">
    <name type="scientific">marine sediment metagenome</name>
    <dbReference type="NCBI Taxonomy" id="412755"/>
    <lineage>
        <taxon>unclassified sequences</taxon>
        <taxon>metagenomes</taxon>
        <taxon>ecological metagenomes</taxon>
    </lineage>
</organism>
<keyword evidence="1" id="KW-1133">Transmembrane helix</keyword>
<feature type="non-terminal residue" evidence="2">
    <location>
        <position position="1"/>
    </location>
</feature>
<evidence type="ECO:0000313" key="2">
    <source>
        <dbReference type="EMBL" id="KKK77343.1"/>
    </source>
</evidence>
<dbReference type="Gene3D" id="3.30.70.1440">
    <property type="entry name" value="Multidrug efflux transporter AcrB pore domain"/>
    <property type="match status" value="1"/>
</dbReference>
<proteinExistence type="predicted"/>
<name>A0A0F8Y7L9_9ZZZZ</name>
<dbReference type="Gene3D" id="3.30.2090.10">
    <property type="entry name" value="Multidrug efflux transporter AcrB TolC docking domain, DN and DC subdomains"/>
    <property type="match status" value="1"/>
</dbReference>
<reference evidence="2" key="1">
    <citation type="journal article" date="2015" name="Nature">
        <title>Complex archaea that bridge the gap between prokaryotes and eukaryotes.</title>
        <authorList>
            <person name="Spang A."/>
            <person name="Saw J.H."/>
            <person name="Jorgensen S.L."/>
            <person name="Zaremba-Niedzwiedzka K."/>
            <person name="Martijn J."/>
            <person name="Lind A.E."/>
            <person name="van Eijk R."/>
            <person name="Schleper C."/>
            <person name="Guy L."/>
            <person name="Ettema T.J."/>
        </authorList>
    </citation>
    <scope>NUCLEOTIDE SEQUENCE</scope>
</reference>
<accession>A0A0F8Y7L9</accession>
<dbReference type="Pfam" id="PF00873">
    <property type="entry name" value="ACR_tran"/>
    <property type="match status" value="1"/>
</dbReference>
<keyword evidence="1" id="KW-0812">Transmembrane</keyword>
<feature type="transmembrane region" description="Helical" evidence="1">
    <location>
        <begin position="110"/>
        <end position="129"/>
    </location>
</feature>
<protein>
    <recommendedName>
        <fullName evidence="3">SSD domain-containing protein</fullName>
    </recommendedName>
</protein>
<dbReference type="EMBL" id="LAZR01055000">
    <property type="protein sequence ID" value="KKK77343.1"/>
    <property type="molecule type" value="Genomic_DNA"/>
</dbReference>
<gene>
    <name evidence="2" type="ORF">LCGC14_2854580</name>
</gene>
<dbReference type="InterPro" id="IPR027463">
    <property type="entry name" value="AcrB_DN_DC_subdom"/>
</dbReference>
<dbReference type="GO" id="GO:0005886">
    <property type="term" value="C:plasma membrane"/>
    <property type="evidence" value="ECO:0007669"/>
    <property type="project" value="TreeGrafter"/>
</dbReference>
<dbReference type="GO" id="GO:0042910">
    <property type="term" value="F:xenobiotic transmembrane transporter activity"/>
    <property type="evidence" value="ECO:0007669"/>
    <property type="project" value="TreeGrafter"/>
</dbReference>
<dbReference type="SUPFAM" id="SSF82866">
    <property type="entry name" value="Multidrug efflux transporter AcrB transmembrane domain"/>
    <property type="match status" value="1"/>
</dbReference>
<keyword evidence="1" id="KW-0472">Membrane</keyword>
<feature type="transmembrane region" description="Helical" evidence="1">
    <location>
        <begin position="249"/>
        <end position="272"/>
    </location>
</feature>
<comment type="caution">
    <text evidence="2">The sequence shown here is derived from an EMBL/GenBank/DDBJ whole genome shotgun (WGS) entry which is preliminary data.</text>
</comment>
<dbReference type="Gene3D" id="1.20.1640.10">
    <property type="entry name" value="Multidrug efflux transporter AcrB transmembrane domain"/>
    <property type="match status" value="1"/>
</dbReference>
<dbReference type="PANTHER" id="PTHR32063">
    <property type="match status" value="1"/>
</dbReference>